<name>A0A5E4YRH7_9BURK</name>
<evidence type="ECO:0000313" key="4">
    <source>
        <dbReference type="Proteomes" id="UP000406256"/>
    </source>
</evidence>
<feature type="compositionally biased region" description="Polar residues" evidence="1">
    <location>
        <begin position="104"/>
        <end position="124"/>
    </location>
</feature>
<proteinExistence type="predicted"/>
<organism evidence="3 4">
    <name type="scientific">Pandoraea anhela</name>
    <dbReference type="NCBI Taxonomy" id="2508295"/>
    <lineage>
        <taxon>Bacteria</taxon>
        <taxon>Pseudomonadati</taxon>
        <taxon>Pseudomonadota</taxon>
        <taxon>Betaproteobacteria</taxon>
        <taxon>Burkholderiales</taxon>
        <taxon>Burkholderiaceae</taxon>
        <taxon>Pandoraea</taxon>
    </lineage>
</organism>
<dbReference type="PANTHER" id="PTHR37549:SF1">
    <property type="entry name" value="LIPOPROTEIN LPRI"/>
    <property type="match status" value="1"/>
</dbReference>
<keyword evidence="2" id="KW-1133">Transmembrane helix</keyword>
<feature type="region of interest" description="Disordered" evidence="1">
    <location>
        <begin position="98"/>
        <end position="124"/>
    </location>
</feature>
<reference evidence="3 4" key="1">
    <citation type="submission" date="2019-08" db="EMBL/GenBank/DDBJ databases">
        <authorList>
            <person name="Peeters C."/>
        </authorList>
    </citation>
    <scope>NUCLEOTIDE SEQUENCE [LARGE SCALE GENOMIC DNA]</scope>
    <source>
        <strain evidence="3 4">LMG 31108</strain>
    </source>
</reference>
<accession>A0A5E4YRH7</accession>
<dbReference type="GO" id="GO:0005576">
    <property type="term" value="C:extracellular region"/>
    <property type="evidence" value="ECO:0007669"/>
    <property type="project" value="TreeGrafter"/>
</dbReference>
<dbReference type="Proteomes" id="UP000406256">
    <property type="component" value="Unassembled WGS sequence"/>
</dbReference>
<feature type="transmembrane region" description="Helical" evidence="2">
    <location>
        <begin position="54"/>
        <end position="73"/>
    </location>
</feature>
<evidence type="ECO:0000256" key="1">
    <source>
        <dbReference type="SAM" id="MobiDB-lite"/>
    </source>
</evidence>
<dbReference type="PANTHER" id="PTHR37549">
    <property type="entry name" value="LIPOPROTEIN LPRI"/>
    <property type="match status" value="1"/>
</dbReference>
<keyword evidence="3" id="KW-0449">Lipoprotein</keyword>
<feature type="transmembrane region" description="Helical" evidence="2">
    <location>
        <begin position="6"/>
        <end position="24"/>
    </location>
</feature>
<dbReference type="InterPro" id="IPR052755">
    <property type="entry name" value="Lysozyme_Inhibitor_LprI"/>
</dbReference>
<dbReference type="EMBL" id="CABPSB010000025">
    <property type="protein sequence ID" value="VVE50978.1"/>
    <property type="molecule type" value="Genomic_DNA"/>
</dbReference>
<evidence type="ECO:0000256" key="2">
    <source>
        <dbReference type="SAM" id="Phobius"/>
    </source>
</evidence>
<keyword evidence="4" id="KW-1185">Reference proteome</keyword>
<keyword evidence="2" id="KW-0472">Membrane</keyword>
<protein>
    <submittedName>
        <fullName evidence="3">Lipoprotein LprI</fullName>
    </submittedName>
</protein>
<sequence length="252" mass="26922">MGALGSTFVVIGVLTVVVGVFGFVDTRKVDRRFRTGYKNNEPDTRNFPRAGRRILWGVGICIVGAALNNLIGAHSVPGPANSPQVTGAANRLEQLEAPPRSVGTAPQSAESVQEQSVKGVQSTNERVVTSSLTPHREPQHASWDGQQSGGAQTFVTIFDCARASSSDELQICNDPGLAAMDVELGQMYRTALASVADPGALKRSQLDWLSSRRTCGDNLNCLRQKYGERIGQFNGSLGAAPLPSLRFEATKP</sequence>
<evidence type="ECO:0000313" key="3">
    <source>
        <dbReference type="EMBL" id="VVE50978.1"/>
    </source>
</evidence>
<gene>
    <name evidence="3" type="primary">lprI_3</name>
    <name evidence="3" type="ORF">PAN31108_04697</name>
</gene>
<keyword evidence="2" id="KW-0812">Transmembrane</keyword>
<dbReference type="AlphaFoldDB" id="A0A5E4YRH7"/>